<protein>
    <recommendedName>
        <fullName evidence="2">Peptidase M13 C-terminal domain-containing protein</fullName>
    </recommendedName>
</protein>
<dbReference type="PANTHER" id="PTHR11733:SF167">
    <property type="entry name" value="FI17812P1-RELATED"/>
    <property type="match status" value="1"/>
</dbReference>
<proteinExistence type="inferred from homology"/>
<sequence length="107" mass="12025">TMIVPIAILQPPSFWTKPQSLAFGAFGIIVAHKITHAFDDSGIKYDEYGFYKQLYDDKTVKAFRKESDCFRQQYSSFQLSGPEIDGNRTLGENVADHGGLKIAEIAY</sequence>
<comment type="similarity">
    <text evidence="1">Belongs to the peptidase M13 family.</text>
</comment>
<organism evidence="3">
    <name type="scientific">Lepeophtheirus salmonis</name>
    <name type="common">Salmon louse</name>
    <name type="synonym">Caligus salmonis</name>
    <dbReference type="NCBI Taxonomy" id="72036"/>
    <lineage>
        <taxon>Eukaryota</taxon>
        <taxon>Metazoa</taxon>
        <taxon>Ecdysozoa</taxon>
        <taxon>Arthropoda</taxon>
        <taxon>Crustacea</taxon>
        <taxon>Multicrustacea</taxon>
        <taxon>Hexanauplia</taxon>
        <taxon>Copepoda</taxon>
        <taxon>Siphonostomatoida</taxon>
        <taxon>Caligidae</taxon>
        <taxon>Lepeophtheirus</taxon>
    </lineage>
</organism>
<dbReference type="Gene3D" id="3.40.390.10">
    <property type="entry name" value="Collagenase (Catalytic Domain)"/>
    <property type="match status" value="1"/>
</dbReference>
<evidence type="ECO:0000259" key="2">
    <source>
        <dbReference type="Pfam" id="PF01431"/>
    </source>
</evidence>
<accession>A0A0K2TEB1</accession>
<evidence type="ECO:0000256" key="1">
    <source>
        <dbReference type="ARBA" id="ARBA00007357"/>
    </source>
</evidence>
<dbReference type="AlphaFoldDB" id="A0A0K2TEB1"/>
<dbReference type="GO" id="GO:0005886">
    <property type="term" value="C:plasma membrane"/>
    <property type="evidence" value="ECO:0007669"/>
    <property type="project" value="TreeGrafter"/>
</dbReference>
<dbReference type="SUPFAM" id="SSF55486">
    <property type="entry name" value="Metalloproteases ('zincins'), catalytic domain"/>
    <property type="match status" value="1"/>
</dbReference>
<reference evidence="3" key="1">
    <citation type="submission" date="2014-05" db="EMBL/GenBank/DDBJ databases">
        <authorList>
            <person name="Chronopoulou M."/>
        </authorList>
    </citation>
    <scope>NUCLEOTIDE SEQUENCE</scope>
    <source>
        <tissue evidence="3">Whole organism</tissue>
    </source>
</reference>
<dbReference type="GO" id="GO:0016485">
    <property type="term" value="P:protein processing"/>
    <property type="evidence" value="ECO:0007669"/>
    <property type="project" value="TreeGrafter"/>
</dbReference>
<feature type="domain" description="Peptidase M13 C-terminal" evidence="2">
    <location>
        <begin position="3"/>
        <end position="107"/>
    </location>
</feature>
<dbReference type="PANTHER" id="PTHR11733">
    <property type="entry name" value="ZINC METALLOPROTEASE FAMILY M13 NEPRILYSIN-RELATED"/>
    <property type="match status" value="1"/>
</dbReference>
<dbReference type="InterPro" id="IPR018497">
    <property type="entry name" value="Peptidase_M13_C"/>
</dbReference>
<dbReference type="InterPro" id="IPR024079">
    <property type="entry name" value="MetalloPept_cat_dom_sf"/>
</dbReference>
<dbReference type="InterPro" id="IPR000718">
    <property type="entry name" value="Peptidase_M13"/>
</dbReference>
<name>A0A0K2TEB1_LEPSM</name>
<dbReference type="EMBL" id="HACA01006556">
    <property type="protein sequence ID" value="CDW23917.1"/>
    <property type="molecule type" value="Transcribed_RNA"/>
</dbReference>
<dbReference type="PRINTS" id="PR00786">
    <property type="entry name" value="NEPRILYSIN"/>
</dbReference>
<dbReference type="GO" id="GO:0004222">
    <property type="term" value="F:metalloendopeptidase activity"/>
    <property type="evidence" value="ECO:0007669"/>
    <property type="project" value="InterPro"/>
</dbReference>
<evidence type="ECO:0000313" key="3">
    <source>
        <dbReference type="EMBL" id="CDW23917.1"/>
    </source>
</evidence>
<dbReference type="PROSITE" id="PS51885">
    <property type="entry name" value="NEPRILYSIN"/>
    <property type="match status" value="1"/>
</dbReference>
<dbReference type="OrthoDB" id="5808441at2759"/>
<feature type="non-terminal residue" evidence="3">
    <location>
        <position position="1"/>
    </location>
</feature>
<dbReference type="Pfam" id="PF01431">
    <property type="entry name" value="Peptidase_M13"/>
    <property type="match status" value="1"/>
</dbReference>